<reference evidence="3" key="1">
    <citation type="submission" date="2018-03" db="EMBL/GenBank/DDBJ databases">
        <authorList>
            <person name="Sun L."/>
            <person name="Liu H."/>
            <person name="Chen W."/>
            <person name="Huang K."/>
            <person name="Liu W."/>
            <person name="Gao X."/>
        </authorList>
    </citation>
    <scope>NUCLEOTIDE SEQUENCE [LARGE SCALE GENOMIC DNA]</scope>
    <source>
        <strain evidence="3">SH9</strain>
    </source>
</reference>
<accession>A0A2T1HY25</accession>
<dbReference type="OrthoDB" id="9787654at2"/>
<feature type="domain" description="Amidohydrolase-related" evidence="1">
    <location>
        <begin position="14"/>
        <end position="275"/>
    </location>
</feature>
<proteinExistence type="predicted"/>
<dbReference type="GO" id="GO:0016787">
    <property type="term" value="F:hydrolase activity"/>
    <property type="evidence" value="ECO:0007669"/>
    <property type="project" value="UniProtKB-KW"/>
</dbReference>
<organism evidence="2 3">
    <name type="scientific">Alsobacter soli</name>
    <dbReference type="NCBI Taxonomy" id="2109933"/>
    <lineage>
        <taxon>Bacteria</taxon>
        <taxon>Pseudomonadati</taxon>
        <taxon>Pseudomonadota</taxon>
        <taxon>Alphaproteobacteria</taxon>
        <taxon>Hyphomicrobiales</taxon>
        <taxon>Alsobacteraceae</taxon>
        <taxon>Alsobacter</taxon>
    </lineage>
</organism>
<dbReference type="SUPFAM" id="SSF51556">
    <property type="entry name" value="Metallo-dependent hydrolases"/>
    <property type="match status" value="1"/>
</dbReference>
<comment type="caution">
    <text evidence="2">The sequence shown here is derived from an EMBL/GenBank/DDBJ whole genome shotgun (WGS) entry which is preliminary data.</text>
</comment>
<protein>
    <submittedName>
        <fullName evidence="2">Amidohydrolase</fullName>
    </submittedName>
</protein>
<gene>
    <name evidence="2" type="ORF">SLNSH_04220</name>
</gene>
<name>A0A2T1HY25_9HYPH</name>
<dbReference type="Pfam" id="PF04909">
    <property type="entry name" value="Amidohydro_2"/>
    <property type="match status" value="1"/>
</dbReference>
<dbReference type="InterPro" id="IPR052358">
    <property type="entry name" value="Aro_Compnd_Degr_Hydrolases"/>
</dbReference>
<dbReference type="PANTHER" id="PTHR35563">
    <property type="entry name" value="BARREL METAL-DEPENDENT HYDROLASE, PUTATIVE (AFU_ORTHOLOGUE AFUA_1G16240)-RELATED"/>
    <property type="match status" value="1"/>
</dbReference>
<dbReference type="InterPro" id="IPR006680">
    <property type="entry name" value="Amidohydro-rel"/>
</dbReference>
<evidence type="ECO:0000259" key="1">
    <source>
        <dbReference type="Pfam" id="PF04909"/>
    </source>
</evidence>
<dbReference type="InterPro" id="IPR032466">
    <property type="entry name" value="Metal_Hydrolase"/>
</dbReference>
<dbReference type="AlphaFoldDB" id="A0A2T1HY25"/>
<evidence type="ECO:0000313" key="2">
    <source>
        <dbReference type="EMBL" id="PSC06490.1"/>
    </source>
</evidence>
<dbReference type="Gene3D" id="3.20.20.140">
    <property type="entry name" value="Metal-dependent hydrolases"/>
    <property type="match status" value="1"/>
</dbReference>
<keyword evidence="2" id="KW-0378">Hydrolase</keyword>
<dbReference type="RefSeq" id="WP_106335404.1">
    <property type="nucleotide sequence ID" value="NZ_PVZS01000003.1"/>
</dbReference>
<dbReference type="Proteomes" id="UP000239772">
    <property type="component" value="Unassembled WGS sequence"/>
</dbReference>
<keyword evidence="3" id="KW-1185">Reference proteome</keyword>
<dbReference type="EMBL" id="PVZS01000003">
    <property type="protein sequence ID" value="PSC06490.1"/>
    <property type="molecule type" value="Genomic_DNA"/>
</dbReference>
<sequence>MTHRPALQAPPGACDCHIHIYDAAYPAAATTPTPGFAWATADAYRALQARLGLTRAVVVQPTAYGFDNRCTVAAIQALGQETTRGVAVVGADVDHAELRRLTEAGIRGARFQMLPGGVVPWDDLEPVAAKIADHGWHIQLQMDGRLLPEREAMLRGLPCPLVIDHVGKFLEPPGLDHAGVACLLRLLEAGTTWLKLSGPYEVSRAGPPGYDDVAAIARACVKAAPERMLWASNWPHVSVKQPPDDADLLDLLAEWAPAPAIEQILVRNPAAVYSFEGA</sequence>
<dbReference type="PANTHER" id="PTHR35563:SF2">
    <property type="entry name" value="BARREL METAL-DEPENDENT HYDROLASE, PUTATIVE (AFU_ORTHOLOGUE AFUA_1G16240)-RELATED"/>
    <property type="match status" value="1"/>
</dbReference>
<evidence type="ECO:0000313" key="3">
    <source>
        <dbReference type="Proteomes" id="UP000239772"/>
    </source>
</evidence>